<dbReference type="AlphaFoldDB" id="A0A1E3RNX8"/>
<evidence type="ECO:0000259" key="1">
    <source>
        <dbReference type="PROSITE" id="PS50801"/>
    </source>
</evidence>
<dbReference type="InterPro" id="IPR002645">
    <property type="entry name" value="STAS_dom"/>
</dbReference>
<dbReference type="InterPro" id="IPR036513">
    <property type="entry name" value="STAS_dom_sf"/>
</dbReference>
<evidence type="ECO:0000313" key="2">
    <source>
        <dbReference type="EMBL" id="ODQ91595.1"/>
    </source>
</evidence>
<comment type="caution">
    <text evidence="2">The sequence shown here is derived from an EMBL/GenBank/DDBJ whole genome shotgun (WGS) entry which is preliminary data.</text>
</comment>
<dbReference type="EMBL" id="MIHA01000003">
    <property type="protein sequence ID" value="ODQ91595.1"/>
    <property type="molecule type" value="Genomic_DNA"/>
</dbReference>
<accession>A0A1E3RNX8</accession>
<dbReference type="Proteomes" id="UP000094053">
    <property type="component" value="Unassembled WGS sequence"/>
</dbReference>
<dbReference type="CDD" id="cd07043">
    <property type="entry name" value="STAS_anti-anti-sigma_factors"/>
    <property type="match status" value="1"/>
</dbReference>
<reference evidence="3" key="1">
    <citation type="submission" date="2016-09" db="EMBL/GenBank/DDBJ databases">
        <authorList>
            <person name="Greninger A.L."/>
            <person name="Jerome K.R."/>
            <person name="Mcnair B."/>
            <person name="Wallis C."/>
            <person name="Fang F."/>
        </authorList>
    </citation>
    <scope>NUCLEOTIDE SEQUENCE [LARGE SCALE GENOMIC DNA]</scope>
    <source>
        <strain evidence="3">M6</strain>
    </source>
</reference>
<dbReference type="PROSITE" id="PS50801">
    <property type="entry name" value="STAS"/>
    <property type="match status" value="1"/>
</dbReference>
<feature type="domain" description="STAS" evidence="1">
    <location>
        <begin position="16"/>
        <end position="117"/>
    </location>
</feature>
<dbReference type="InterPro" id="IPR058548">
    <property type="entry name" value="MlaB-like_STAS"/>
</dbReference>
<dbReference type="Pfam" id="PF13466">
    <property type="entry name" value="STAS_2"/>
    <property type="match status" value="1"/>
</dbReference>
<gene>
    <name evidence="2" type="ORF">BHQ18_05840</name>
</gene>
<protein>
    <submittedName>
        <fullName evidence="2">Anti-anti-sigma factor</fullName>
    </submittedName>
</protein>
<evidence type="ECO:0000313" key="3">
    <source>
        <dbReference type="Proteomes" id="UP000094053"/>
    </source>
</evidence>
<proteinExistence type="predicted"/>
<keyword evidence="3" id="KW-1185">Reference proteome</keyword>
<organism evidence="2 3">
    <name type="scientific">Mycolicibacterium flavescens</name>
    <name type="common">Mycobacterium flavescens</name>
    <dbReference type="NCBI Taxonomy" id="1776"/>
    <lineage>
        <taxon>Bacteria</taxon>
        <taxon>Bacillati</taxon>
        <taxon>Actinomycetota</taxon>
        <taxon>Actinomycetes</taxon>
        <taxon>Mycobacteriales</taxon>
        <taxon>Mycobacteriaceae</taxon>
        <taxon>Mycolicibacterium</taxon>
    </lineage>
</organism>
<dbReference type="STRING" id="1776.BHQ18_05840"/>
<dbReference type="SUPFAM" id="SSF52091">
    <property type="entry name" value="SpoIIaa-like"/>
    <property type="match status" value="1"/>
</dbReference>
<name>A0A1E3RNX8_MYCFV</name>
<sequence>MTHTVTFDPTARSACFRIAGDLDYGHTDDLLTAVSDLLADAGTVRDIHLDFADLTFCDSVGLSALLQVHRQTSSAGARLHLDNRPAHLERILQLTGVLDHLTADPAPASEPEETEIG</sequence>
<dbReference type="OrthoDB" id="4249752at2"/>
<dbReference type="Gene3D" id="3.30.750.24">
    <property type="entry name" value="STAS domain"/>
    <property type="match status" value="1"/>
</dbReference>